<dbReference type="SUPFAM" id="SSF160214">
    <property type="entry name" value="FlaG-like"/>
    <property type="match status" value="1"/>
</dbReference>
<dbReference type="Pfam" id="PF03646">
    <property type="entry name" value="FlaG"/>
    <property type="match status" value="1"/>
</dbReference>
<dbReference type="Gene3D" id="3.30.160.170">
    <property type="entry name" value="FlaG-like"/>
    <property type="match status" value="1"/>
</dbReference>
<keyword evidence="2" id="KW-0969">Cilium</keyword>
<gene>
    <name evidence="2" type="ORF">CQA54_02050</name>
</gene>
<dbReference type="EMBL" id="NXLT01000002">
    <property type="protein sequence ID" value="RDU67739.1"/>
    <property type="molecule type" value="Genomic_DNA"/>
</dbReference>
<dbReference type="InterPro" id="IPR035924">
    <property type="entry name" value="FlaG-like_sf"/>
</dbReference>
<dbReference type="OrthoDB" id="5373092at2"/>
<protein>
    <submittedName>
        <fullName evidence="2">Flagellar biosynthesis protein FlaG</fullName>
    </submittedName>
</protein>
<keyword evidence="2" id="KW-0966">Cell projection</keyword>
<dbReference type="PANTHER" id="PTHR37166">
    <property type="entry name" value="PROTEIN FLAG"/>
    <property type="match status" value="1"/>
</dbReference>
<keyword evidence="3" id="KW-1185">Reference proteome</keyword>
<evidence type="ECO:0000313" key="3">
    <source>
        <dbReference type="Proteomes" id="UP000256514"/>
    </source>
</evidence>
<evidence type="ECO:0000313" key="2">
    <source>
        <dbReference type="EMBL" id="RDU67739.1"/>
    </source>
</evidence>
<dbReference type="InterPro" id="IPR005186">
    <property type="entry name" value="FlaG"/>
</dbReference>
<proteinExistence type="predicted"/>
<reference evidence="2 3" key="1">
    <citation type="submission" date="2018-04" db="EMBL/GenBank/DDBJ databases">
        <title>Novel Campyloabacter and Helicobacter Species and Strains.</title>
        <authorList>
            <person name="Mannion A.J."/>
            <person name="Shen Z."/>
            <person name="Fox J.G."/>
        </authorList>
    </citation>
    <scope>NUCLEOTIDE SEQUENCE [LARGE SCALE GENOMIC DNA]</scope>
    <source>
        <strain evidence="2 3">MIT 12-6600</strain>
    </source>
</reference>
<name>A0A3D8IR56_9HELI</name>
<organism evidence="2 3">
    <name type="scientific">Helicobacter equorum</name>
    <dbReference type="NCBI Taxonomy" id="361872"/>
    <lineage>
        <taxon>Bacteria</taxon>
        <taxon>Pseudomonadati</taxon>
        <taxon>Campylobacterota</taxon>
        <taxon>Epsilonproteobacteria</taxon>
        <taxon>Campylobacterales</taxon>
        <taxon>Helicobacteraceae</taxon>
        <taxon>Helicobacter</taxon>
    </lineage>
</organism>
<evidence type="ECO:0000256" key="1">
    <source>
        <dbReference type="SAM" id="Coils"/>
    </source>
</evidence>
<dbReference type="RefSeq" id="WP_115570566.1">
    <property type="nucleotide sequence ID" value="NZ_NXLT01000002.1"/>
</dbReference>
<dbReference type="Proteomes" id="UP000256514">
    <property type="component" value="Unassembled WGS sequence"/>
</dbReference>
<accession>A0A3D8IR56</accession>
<keyword evidence="2" id="KW-0282">Flagellum</keyword>
<dbReference type="AlphaFoldDB" id="A0A3D8IR56"/>
<sequence>MNMAVNDLQVTKNQLVDMVKAMPNSQNAQKNGNVQELVKDSITKEQAKKDKEHLKDELVELSKKLNDEMKRIGTSINFAYNDDVPGLTVTVKEYGGDKIIREIPSKEAIELMKRMREVVGIIFNQQG</sequence>
<comment type="caution">
    <text evidence="2">The sequence shown here is derived from an EMBL/GenBank/DDBJ whole genome shotgun (WGS) entry which is preliminary data.</text>
</comment>
<feature type="coiled-coil region" evidence="1">
    <location>
        <begin position="44"/>
        <end position="71"/>
    </location>
</feature>
<dbReference type="NCBIfam" id="NF006281">
    <property type="entry name" value="PRK08452.1"/>
    <property type="match status" value="1"/>
</dbReference>
<dbReference type="PANTHER" id="PTHR37166:SF1">
    <property type="entry name" value="PROTEIN FLAG"/>
    <property type="match status" value="1"/>
</dbReference>
<keyword evidence="1" id="KW-0175">Coiled coil</keyword>